<dbReference type="EMBL" id="FNLM01000036">
    <property type="protein sequence ID" value="SDU78624.1"/>
    <property type="molecule type" value="Genomic_DNA"/>
</dbReference>
<evidence type="ECO:0000313" key="2">
    <source>
        <dbReference type="Proteomes" id="UP000183180"/>
    </source>
</evidence>
<evidence type="ECO:0000313" key="1">
    <source>
        <dbReference type="EMBL" id="SDU78624.1"/>
    </source>
</evidence>
<protein>
    <submittedName>
        <fullName evidence="1">Uncharacterized protein</fullName>
    </submittedName>
</protein>
<gene>
    <name evidence="1" type="ORF">SAMN04488548_13652</name>
</gene>
<sequence>MHPALPTDPSTLKRLVEQARDRGLDPSSYEALLFQYWLVETTTRAGMGGLVGGDFGGGLLDYKDATEIFEFSRLQPVAHAIVARANELAGPQAVNSLPGGLRALARVGAEITADDLRRVQGQILVMQKNIFSDLMPMHRAYVVGGLPALREMNDAGIFDDEIMRAWEGIASKEPARVAAGNARLLQREQGEVIARQWDATRNYKGDVGEAMTYGSTVAAAPSVAGVIPPRSFRPMTVDGRAPDGRRATVTLPLPEWNWSVYEDRWIYITGFATSPRGPAWASAPCTGTSRRAPTW</sequence>
<reference evidence="1 2" key="1">
    <citation type="submission" date="2016-10" db="EMBL/GenBank/DDBJ databases">
        <authorList>
            <person name="de Groot N.N."/>
        </authorList>
    </citation>
    <scope>NUCLEOTIDE SEQUENCE [LARGE SCALE GENOMIC DNA]</scope>
    <source>
        <strain evidence="1 2">DSM 44215</strain>
    </source>
</reference>
<organism evidence="1 2">
    <name type="scientific">Gordonia westfalica</name>
    <dbReference type="NCBI Taxonomy" id="158898"/>
    <lineage>
        <taxon>Bacteria</taxon>
        <taxon>Bacillati</taxon>
        <taxon>Actinomycetota</taxon>
        <taxon>Actinomycetes</taxon>
        <taxon>Mycobacteriales</taxon>
        <taxon>Gordoniaceae</taxon>
        <taxon>Gordonia</taxon>
    </lineage>
</organism>
<accession>A0A1H2LCT5</accession>
<name>A0A1H2LCT5_9ACTN</name>
<dbReference type="AlphaFoldDB" id="A0A1H2LCT5"/>
<proteinExistence type="predicted"/>
<dbReference type="Proteomes" id="UP000183180">
    <property type="component" value="Unassembled WGS sequence"/>
</dbReference>
<dbReference type="STRING" id="158898.SAMN04488548_13652"/>